<name>A0A9P6Y622_RHIOR</name>
<accession>A0A9P6Y622</accession>
<dbReference type="OrthoDB" id="2284923at2759"/>
<comment type="caution">
    <text evidence="1">The sequence shown here is derived from an EMBL/GenBank/DDBJ whole genome shotgun (WGS) entry which is preliminary data.</text>
</comment>
<evidence type="ECO:0000313" key="2">
    <source>
        <dbReference type="Proteomes" id="UP000717996"/>
    </source>
</evidence>
<reference evidence="1" key="1">
    <citation type="journal article" date="2020" name="Microb. Genom.">
        <title>Genetic diversity of clinical and environmental Mucorales isolates obtained from an investigation of mucormycosis cases among solid organ transplant recipients.</title>
        <authorList>
            <person name="Nguyen M.H."/>
            <person name="Kaul D."/>
            <person name="Muto C."/>
            <person name="Cheng S.J."/>
            <person name="Richter R.A."/>
            <person name="Bruno V.M."/>
            <person name="Liu G."/>
            <person name="Beyhan S."/>
            <person name="Sundermann A.J."/>
            <person name="Mounaud S."/>
            <person name="Pasculle A.W."/>
            <person name="Nierman W.C."/>
            <person name="Driscoll E."/>
            <person name="Cumbie R."/>
            <person name="Clancy C.J."/>
            <person name="Dupont C.L."/>
        </authorList>
    </citation>
    <scope>NUCLEOTIDE SEQUENCE</scope>
    <source>
        <strain evidence="1">GL16</strain>
    </source>
</reference>
<protein>
    <submittedName>
        <fullName evidence="1">Uncharacterized protein</fullName>
    </submittedName>
</protein>
<proteinExistence type="predicted"/>
<gene>
    <name evidence="1" type="ORF">G6F51_008574</name>
</gene>
<organism evidence="1 2">
    <name type="scientific">Rhizopus oryzae</name>
    <name type="common">Mucormycosis agent</name>
    <name type="synonym">Rhizopus arrhizus var. delemar</name>
    <dbReference type="NCBI Taxonomy" id="64495"/>
    <lineage>
        <taxon>Eukaryota</taxon>
        <taxon>Fungi</taxon>
        <taxon>Fungi incertae sedis</taxon>
        <taxon>Mucoromycota</taxon>
        <taxon>Mucoromycotina</taxon>
        <taxon>Mucoromycetes</taxon>
        <taxon>Mucorales</taxon>
        <taxon>Mucorineae</taxon>
        <taxon>Rhizopodaceae</taxon>
        <taxon>Rhizopus</taxon>
    </lineage>
</organism>
<sequence length="66" mass="7307">MSTMHVLSSIGVNPSGFSKLVCSRFYAPIVRPQMEYGLAIHCFDPTQLRSLEEAQDKCLCKIDGVS</sequence>
<dbReference type="EMBL" id="JAANIT010001425">
    <property type="protein sequence ID" value="KAG1540357.1"/>
    <property type="molecule type" value="Genomic_DNA"/>
</dbReference>
<evidence type="ECO:0000313" key="1">
    <source>
        <dbReference type="EMBL" id="KAG1540357.1"/>
    </source>
</evidence>
<dbReference type="Proteomes" id="UP000717996">
    <property type="component" value="Unassembled WGS sequence"/>
</dbReference>
<dbReference type="AlphaFoldDB" id="A0A9P6Y622"/>